<dbReference type="GO" id="GO:0005737">
    <property type="term" value="C:cytoplasm"/>
    <property type="evidence" value="ECO:0007669"/>
    <property type="project" value="TreeGrafter"/>
</dbReference>
<keyword evidence="5" id="KW-1185">Reference proteome</keyword>
<dbReference type="GO" id="GO:0006740">
    <property type="term" value="P:NADPH regeneration"/>
    <property type="evidence" value="ECO:0007669"/>
    <property type="project" value="TreeGrafter"/>
</dbReference>
<evidence type="ECO:0000259" key="2">
    <source>
        <dbReference type="Pfam" id="PF01408"/>
    </source>
</evidence>
<dbReference type="Proteomes" id="UP000664132">
    <property type="component" value="Unassembled WGS sequence"/>
</dbReference>
<evidence type="ECO:0000313" key="4">
    <source>
        <dbReference type="EMBL" id="KAG4425361.1"/>
    </source>
</evidence>
<dbReference type="Pfam" id="PF01408">
    <property type="entry name" value="GFO_IDH_MocA"/>
    <property type="match status" value="1"/>
</dbReference>
<dbReference type="PANTHER" id="PTHR42840">
    <property type="entry name" value="NAD(P)-BINDING ROSSMANN-FOLD SUPERFAMILY PROTEIN-RELATED"/>
    <property type="match status" value="1"/>
</dbReference>
<dbReference type="SUPFAM" id="SSF55347">
    <property type="entry name" value="Glyceraldehyde-3-phosphate dehydrogenase-like, C-terminal domain"/>
    <property type="match status" value="1"/>
</dbReference>
<evidence type="ECO:0000313" key="5">
    <source>
        <dbReference type="Proteomes" id="UP000664132"/>
    </source>
</evidence>
<dbReference type="InterPro" id="IPR036291">
    <property type="entry name" value="NAD(P)-bd_dom_sf"/>
</dbReference>
<dbReference type="Pfam" id="PF22725">
    <property type="entry name" value="GFO_IDH_MocA_C3"/>
    <property type="match status" value="1"/>
</dbReference>
<dbReference type="Gene3D" id="3.30.360.10">
    <property type="entry name" value="Dihydrodipicolinate Reductase, domain 2"/>
    <property type="match status" value="1"/>
</dbReference>
<dbReference type="PANTHER" id="PTHR42840:SF5">
    <property type="entry name" value="NAD(P)-BINDING ROSSMANN-FOLD SUPERFAMILY PROTEIN"/>
    <property type="match status" value="1"/>
</dbReference>
<dbReference type="InterPro" id="IPR055170">
    <property type="entry name" value="GFO_IDH_MocA-like_dom"/>
</dbReference>
<evidence type="ECO:0000256" key="1">
    <source>
        <dbReference type="ARBA" id="ARBA00010928"/>
    </source>
</evidence>
<evidence type="ECO:0000259" key="3">
    <source>
        <dbReference type="Pfam" id="PF22725"/>
    </source>
</evidence>
<feature type="domain" description="Gfo/Idh/MocA-like oxidoreductase N-terminal" evidence="2">
    <location>
        <begin position="4"/>
        <end position="135"/>
    </location>
</feature>
<dbReference type="Gene3D" id="3.40.50.720">
    <property type="entry name" value="NAD(P)-binding Rossmann-like Domain"/>
    <property type="match status" value="1"/>
</dbReference>
<dbReference type="OrthoDB" id="64915at2759"/>
<comment type="similarity">
    <text evidence="1">Belongs to the Gfo/Idh/MocA family.</text>
</comment>
<accession>A0A8H8BVB9</accession>
<dbReference type="AlphaFoldDB" id="A0A8H8BVB9"/>
<proteinExistence type="inferred from homology"/>
<reference evidence="4" key="1">
    <citation type="submission" date="2021-02" db="EMBL/GenBank/DDBJ databases">
        <title>Genome sequence Cadophora malorum strain M34.</title>
        <authorList>
            <person name="Stefanovic E."/>
            <person name="Vu D."/>
            <person name="Scully C."/>
            <person name="Dijksterhuis J."/>
            <person name="Roader J."/>
            <person name="Houbraken J."/>
        </authorList>
    </citation>
    <scope>NUCLEOTIDE SEQUENCE</scope>
    <source>
        <strain evidence="4">M34</strain>
    </source>
</reference>
<evidence type="ECO:0008006" key="6">
    <source>
        <dbReference type="Google" id="ProtNLM"/>
    </source>
</evidence>
<name>A0A8H8BVB9_9HELO</name>
<feature type="domain" description="GFO/IDH/MocA-like oxidoreductase" evidence="3">
    <location>
        <begin position="153"/>
        <end position="266"/>
    </location>
</feature>
<dbReference type="GO" id="GO:0016491">
    <property type="term" value="F:oxidoreductase activity"/>
    <property type="evidence" value="ECO:0007669"/>
    <property type="project" value="TreeGrafter"/>
</dbReference>
<dbReference type="InterPro" id="IPR000683">
    <property type="entry name" value="Gfo/Idh/MocA-like_OxRdtase_N"/>
</dbReference>
<organism evidence="4 5">
    <name type="scientific">Cadophora malorum</name>
    <dbReference type="NCBI Taxonomy" id="108018"/>
    <lineage>
        <taxon>Eukaryota</taxon>
        <taxon>Fungi</taxon>
        <taxon>Dikarya</taxon>
        <taxon>Ascomycota</taxon>
        <taxon>Pezizomycotina</taxon>
        <taxon>Leotiomycetes</taxon>
        <taxon>Helotiales</taxon>
        <taxon>Ploettnerulaceae</taxon>
        <taxon>Cadophora</taxon>
    </lineage>
</organism>
<gene>
    <name evidence="4" type="ORF">IFR04_001511</name>
</gene>
<dbReference type="GO" id="GO:0000166">
    <property type="term" value="F:nucleotide binding"/>
    <property type="evidence" value="ECO:0007669"/>
    <property type="project" value="InterPro"/>
</dbReference>
<protein>
    <recommendedName>
        <fullName evidence="6">NAD(P)-binding protein</fullName>
    </recommendedName>
</protein>
<dbReference type="SUPFAM" id="SSF51735">
    <property type="entry name" value="NAD(P)-binding Rossmann-fold domains"/>
    <property type="match status" value="1"/>
</dbReference>
<sequence>MTIGVALLGAGIFALEHHLPAIKACPNFTLKAIYSRSRDSADVAVSQCDLPSVDAYFDFPTTTDEAEQRDLTLLLQRSDIQAVIIALPILVQPDVIRKAMSAGKHVLSEKPIAKDLETAQQLITFHKDYPVKWAVGENFRFWPAVVKAFEILKGSRGELVTFSVKFSTFVDDKDKYFQTEWRAEPGYQGGFLLDGGIHFIAILRYLLSALGQEIATLSAFTDLLQDRLKPVDTIHAVAQTSQGRSGSFDVSFGTAFNEGFEIVVVTDACSVTIRPTEVTTRIQYDKGEKTESVEKVEMSFGVVEEVAAFSGAILGGELDVRISPREALGDLKMLEAMLRSGENGGSIKNLQN</sequence>
<comment type="caution">
    <text evidence="4">The sequence shown here is derived from an EMBL/GenBank/DDBJ whole genome shotgun (WGS) entry which is preliminary data.</text>
</comment>
<dbReference type="EMBL" id="JAFJYH010000011">
    <property type="protein sequence ID" value="KAG4425361.1"/>
    <property type="molecule type" value="Genomic_DNA"/>
</dbReference>